<keyword evidence="3" id="KW-1185">Reference proteome</keyword>
<gene>
    <name evidence="2" type="ordered locus">Tsac_2778</name>
</gene>
<name>I3WBX4_THESW</name>
<feature type="chain" id="PRO_5039416633" description="Lipoprotein" evidence="1">
    <location>
        <begin position="20"/>
        <end position="118"/>
    </location>
</feature>
<dbReference type="AlphaFoldDB" id="I3WBX4"/>
<evidence type="ECO:0000313" key="3">
    <source>
        <dbReference type="Proteomes" id="UP000006178"/>
    </source>
</evidence>
<dbReference type="EMBL" id="CP003185">
    <property type="protein sequence ID" value="AFK94325.1"/>
    <property type="molecule type" value="Genomic_DNA"/>
</dbReference>
<dbReference type="RefSeq" id="WP_014759596.1">
    <property type="nucleotide sequence ID" value="NC_017998.1"/>
</dbReference>
<geneLocation type="plasmid" evidence="2 3">
    <name>pMU3262</name>
</geneLocation>
<dbReference type="PROSITE" id="PS51257">
    <property type="entry name" value="PROKAR_LIPOPROTEIN"/>
    <property type="match status" value="1"/>
</dbReference>
<keyword evidence="2" id="KW-0614">Plasmid</keyword>
<proteinExistence type="predicted"/>
<evidence type="ECO:0000313" key="2">
    <source>
        <dbReference type="EMBL" id="AFK94325.1"/>
    </source>
</evidence>
<organism evidence="2 3">
    <name type="scientific">Thermoanaerobacterium saccharolyticum (strain DSM 8691 / JW/SL-YS485)</name>
    <dbReference type="NCBI Taxonomy" id="1094508"/>
    <lineage>
        <taxon>Bacteria</taxon>
        <taxon>Bacillati</taxon>
        <taxon>Bacillota</taxon>
        <taxon>Clostridia</taxon>
        <taxon>Thermoanaerobacterales</taxon>
        <taxon>Thermoanaerobacteraceae</taxon>
        <taxon>Thermoanaerobacterium</taxon>
    </lineage>
</organism>
<dbReference type="Proteomes" id="UP000006178">
    <property type="component" value="Plasmid pMU3262"/>
</dbReference>
<feature type="signal peptide" evidence="1">
    <location>
        <begin position="1"/>
        <end position="19"/>
    </location>
</feature>
<evidence type="ECO:0008006" key="4">
    <source>
        <dbReference type="Google" id="ProtNLM"/>
    </source>
</evidence>
<dbReference type="KEGG" id="tsh:Tsac_2778"/>
<keyword evidence="1" id="KW-0732">Signal</keyword>
<dbReference type="PATRIC" id="fig|1094508.3.peg.2806"/>
<accession>I3WBX4</accession>
<sequence length="118" mass="13363">MKKLRRFIAILLSSIFLFAGCSKKAIVKNINGVKMFPASVYKDLGYKLEQCPSCHNIFYITKGDTKVILTLNSGYIFVNKNGYIEKTNIIKKDGEIYIPVTALKELPDGRRIMKLIGK</sequence>
<reference evidence="2 3" key="1">
    <citation type="journal article" date="2014" name="Appl. Environ. Microbiol.">
        <title>Profile of Secreted Hydrolases, Associated Proteins, and SlpA in Thermoanaerobacterium saccharolyticum during the Degradation of Hemicellulose.</title>
        <authorList>
            <person name="Currie D.H."/>
            <person name="Guss A.M."/>
            <person name="Herring C.D."/>
            <person name="Giannone R.J."/>
            <person name="Johnson C.M."/>
            <person name="Lankford P.K."/>
            <person name="Brown S.D."/>
            <person name="Hettich R.L."/>
            <person name="Lynd L.R."/>
        </authorList>
    </citation>
    <scope>NUCLEOTIDE SEQUENCE [LARGE SCALE GENOMIC DNA]</scope>
    <source>
        <strain evidence="3">DSM 8691 / JW/SL-YS485</strain>
    </source>
</reference>
<protein>
    <recommendedName>
        <fullName evidence="4">Lipoprotein</fullName>
    </recommendedName>
</protein>
<evidence type="ECO:0000256" key="1">
    <source>
        <dbReference type="SAM" id="SignalP"/>
    </source>
</evidence>
<dbReference type="BioCyc" id="TSAC1094508:GLMA-2824-MONOMER"/>